<organism evidence="2 3">
    <name type="scientific">Plasmodium vivax North Korean</name>
    <dbReference type="NCBI Taxonomy" id="1035514"/>
    <lineage>
        <taxon>Eukaryota</taxon>
        <taxon>Sar</taxon>
        <taxon>Alveolata</taxon>
        <taxon>Apicomplexa</taxon>
        <taxon>Aconoidasida</taxon>
        <taxon>Haemosporida</taxon>
        <taxon>Plasmodiidae</taxon>
        <taxon>Plasmodium</taxon>
        <taxon>Plasmodium (Plasmodium)</taxon>
    </lineage>
</organism>
<dbReference type="OrthoDB" id="10430857at2759"/>
<proteinExistence type="predicted"/>
<feature type="region of interest" description="Disordered" evidence="1">
    <location>
        <begin position="1"/>
        <end position="52"/>
    </location>
</feature>
<protein>
    <submittedName>
        <fullName evidence="2">Uncharacterized protein</fullName>
    </submittedName>
</protein>
<evidence type="ECO:0000313" key="2">
    <source>
        <dbReference type="EMBL" id="KMZ96080.1"/>
    </source>
</evidence>
<dbReference type="Proteomes" id="UP000053239">
    <property type="component" value="Unassembled WGS sequence"/>
</dbReference>
<gene>
    <name evidence="2" type="ORF">PVNG_05989</name>
</gene>
<feature type="compositionally biased region" description="Polar residues" evidence="1">
    <location>
        <begin position="34"/>
        <end position="52"/>
    </location>
</feature>
<evidence type="ECO:0000313" key="3">
    <source>
        <dbReference type="Proteomes" id="UP000053239"/>
    </source>
</evidence>
<accession>A0A0J9TK40</accession>
<dbReference type="AlphaFoldDB" id="A0A0J9TK40"/>
<evidence type="ECO:0000256" key="1">
    <source>
        <dbReference type="SAM" id="MobiDB-lite"/>
    </source>
</evidence>
<name>A0A0J9TK40_PLAVI</name>
<sequence length="401" mass="46450">MEKSTADAHTKDRPSPDHLGSEQRPGDSGGYSRLSGSELGTQDAESSPESSDIRTKITNSVLGAAPVLLTATALYRIQSDIIYIRLKIYEVYKGNAKYEKLFHELDNACNEEKDDNYCKDSYQHFKINKSFIPQLKKIFYILKRTKIQKDTYIKDVNLGIDDPCPYYKYWFYYKIIKGNLKTDDIKELMNIWNVNIQGIYSYFWEEPCNFYADSLYDVKIMKVLYDHIFIFNDENDNSNLMEKIKKCEFCNHLKEYLKKIFGDNPIKCSDASPYAFCMEYNKHLKGVIKFEEISDLSCESNENVSHYTSYLNSQKQVTEEEKTNMKDVATELLITEKNTLEVTQNENEQDSDLSTNNTVICTSVVGVSSILFLLYKVYKNAFQNEQCVIKSSTIHSKVELL</sequence>
<dbReference type="EMBL" id="KQ235682">
    <property type="protein sequence ID" value="KMZ96080.1"/>
    <property type="molecule type" value="Genomic_DNA"/>
</dbReference>
<feature type="compositionally biased region" description="Basic and acidic residues" evidence="1">
    <location>
        <begin position="1"/>
        <end position="25"/>
    </location>
</feature>
<reference evidence="2 3" key="1">
    <citation type="submission" date="2011-09" db="EMBL/GenBank/DDBJ databases">
        <title>The Genome Sequence of Plasmodium vivax North Korean.</title>
        <authorList>
            <consortium name="The Broad Institute Genome Sequencing Platform"/>
            <consortium name="The Broad Institute Genome Sequencing Center for Infectious Disease"/>
            <person name="Neafsey D."/>
            <person name="Carlton J."/>
            <person name="Barnwell J."/>
            <person name="Collins W."/>
            <person name="Escalante A."/>
            <person name="Mullikin J."/>
            <person name="Saul A."/>
            <person name="Guigo R."/>
            <person name="Camara F."/>
            <person name="Young S.K."/>
            <person name="Zeng Q."/>
            <person name="Gargeya S."/>
            <person name="Fitzgerald M."/>
            <person name="Haas B."/>
            <person name="Abouelleil A."/>
            <person name="Alvarado L."/>
            <person name="Arachchi H.M."/>
            <person name="Berlin A."/>
            <person name="Brown A."/>
            <person name="Chapman S.B."/>
            <person name="Chen Z."/>
            <person name="Dunbar C."/>
            <person name="Freedman E."/>
            <person name="Gearin G."/>
            <person name="Gellesch M."/>
            <person name="Goldberg J."/>
            <person name="Griggs A."/>
            <person name="Gujja S."/>
            <person name="Heiman D."/>
            <person name="Howarth C."/>
            <person name="Larson L."/>
            <person name="Lui A."/>
            <person name="MacDonald P.J.P."/>
            <person name="Montmayeur A."/>
            <person name="Murphy C."/>
            <person name="Neiman D."/>
            <person name="Pearson M."/>
            <person name="Priest M."/>
            <person name="Roberts A."/>
            <person name="Saif S."/>
            <person name="Shea T."/>
            <person name="Shenoy N."/>
            <person name="Sisk P."/>
            <person name="Stolte C."/>
            <person name="Sykes S."/>
            <person name="Wortman J."/>
            <person name="Nusbaum C."/>
            <person name="Birren B."/>
        </authorList>
    </citation>
    <scope>NUCLEOTIDE SEQUENCE [LARGE SCALE GENOMIC DNA]</scope>
    <source>
        <strain evidence="2 3">North Korean</strain>
    </source>
</reference>